<name>A0A9P6C3P0_9AGAR</name>
<sequence>MPNARHPSSPTLSSSRAPVSSPISTFCNMVSAVANSRALAGDHTTQSTHRSKNQGRSSSECYAREYTTNKSTPLKNTAFIGLGLTHCHPHRENITPYILPRVSGGLVAIEATEISSLAAKNGDASTTVLQILEKRGVGDKLDENASTRVKIPTPIEPFWVPGSLESPRQEEFNGPTHVGIGRAFAAATFRAELHNSRWVPESYSTRF</sequence>
<feature type="region of interest" description="Disordered" evidence="1">
    <location>
        <begin position="40"/>
        <end position="60"/>
    </location>
</feature>
<comment type="caution">
    <text evidence="2">The sequence shown here is derived from an EMBL/GenBank/DDBJ whole genome shotgun (WGS) entry which is preliminary data.</text>
</comment>
<evidence type="ECO:0000313" key="3">
    <source>
        <dbReference type="Proteomes" id="UP000807342"/>
    </source>
</evidence>
<gene>
    <name evidence="2" type="ORF">P691DRAFT_775957</name>
</gene>
<dbReference type="Proteomes" id="UP000807342">
    <property type="component" value="Unassembled WGS sequence"/>
</dbReference>
<reference evidence="2" key="1">
    <citation type="submission" date="2020-11" db="EMBL/GenBank/DDBJ databases">
        <authorList>
            <consortium name="DOE Joint Genome Institute"/>
            <person name="Ahrendt S."/>
            <person name="Riley R."/>
            <person name="Andreopoulos W."/>
            <person name="Labutti K."/>
            <person name="Pangilinan J."/>
            <person name="Ruiz-Duenas F.J."/>
            <person name="Barrasa J.M."/>
            <person name="Sanchez-Garcia M."/>
            <person name="Camarero S."/>
            <person name="Miyauchi S."/>
            <person name="Serrano A."/>
            <person name="Linde D."/>
            <person name="Babiker R."/>
            <person name="Drula E."/>
            <person name="Ayuso-Fernandez I."/>
            <person name="Pacheco R."/>
            <person name="Padilla G."/>
            <person name="Ferreira P."/>
            <person name="Barriuso J."/>
            <person name="Kellner H."/>
            <person name="Castanera R."/>
            <person name="Alfaro M."/>
            <person name="Ramirez L."/>
            <person name="Pisabarro A.G."/>
            <person name="Kuo A."/>
            <person name="Tritt A."/>
            <person name="Lipzen A."/>
            <person name="He G."/>
            <person name="Yan M."/>
            <person name="Ng V."/>
            <person name="Cullen D."/>
            <person name="Martin F."/>
            <person name="Rosso M.-N."/>
            <person name="Henrissat B."/>
            <person name="Hibbett D."/>
            <person name="Martinez A.T."/>
            <person name="Grigoriev I.V."/>
        </authorList>
    </citation>
    <scope>NUCLEOTIDE SEQUENCE</scope>
    <source>
        <strain evidence="2">MF-IS2</strain>
    </source>
</reference>
<feature type="compositionally biased region" description="Polar residues" evidence="1">
    <location>
        <begin position="43"/>
        <end position="60"/>
    </location>
</feature>
<evidence type="ECO:0000313" key="2">
    <source>
        <dbReference type="EMBL" id="KAF9447654.1"/>
    </source>
</evidence>
<organism evidence="2 3">
    <name type="scientific">Macrolepiota fuliginosa MF-IS2</name>
    <dbReference type="NCBI Taxonomy" id="1400762"/>
    <lineage>
        <taxon>Eukaryota</taxon>
        <taxon>Fungi</taxon>
        <taxon>Dikarya</taxon>
        <taxon>Basidiomycota</taxon>
        <taxon>Agaricomycotina</taxon>
        <taxon>Agaricomycetes</taxon>
        <taxon>Agaricomycetidae</taxon>
        <taxon>Agaricales</taxon>
        <taxon>Agaricineae</taxon>
        <taxon>Agaricaceae</taxon>
        <taxon>Macrolepiota</taxon>
    </lineage>
</organism>
<proteinExistence type="predicted"/>
<keyword evidence="3" id="KW-1185">Reference proteome</keyword>
<protein>
    <submittedName>
        <fullName evidence="2">Uncharacterized protein</fullName>
    </submittedName>
</protein>
<dbReference type="AlphaFoldDB" id="A0A9P6C3P0"/>
<accession>A0A9P6C3P0</accession>
<evidence type="ECO:0000256" key="1">
    <source>
        <dbReference type="SAM" id="MobiDB-lite"/>
    </source>
</evidence>
<dbReference type="EMBL" id="MU151190">
    <property type="protein sequence ID" value="KAF9447654.1"/>
    <property type="molecule type" value="Genomic_DNA"/>
</dbReference>